<reference evidence="2 3" key="1">
    <citation type="journal article" date="2021" name="Nat. Plants">
        <title>The Taxus genome provides insights into paclitaxel biosynthesis.</title>
        <authorList>
            <person name="Xiong X."/>
            <person name="Gou J."/>
            <person name="Liao Q."/>
            <person name="Li Y."/>
            <person name="Zhou Q."/>
            <person name="Bi G."/>
            <person name="Li C."/>
            <person name="Du R."/>
            <person name="Wang X."/>
            <person name="Sun T."/>
            <person name="Guo L."/>
            <person name="Liang H."/>
            <person name="Lu P."/>
            <person name="Wu Y."/>
            <person name="Zhang Z."/>
            <person name="Ro D.K."/>
            <person name="Shang Y."/>
            <person name="Huang S."/>
            <person name="Yan J."/>
        </authorList>
    </citation>
    <scope>NUCLEOTIDE SEQUENCE [LARGE SCALE GENOMIC DNA]</scope>
    <source>
        <strain evidence="2">Ta-2019</strain>
    </source>
</reference>
<feature type="compositionally biased region" description="Acidic residues" evidence="1">
    <location>
        <begin position="28"/>
        <end position="38"/>
    </location>
</feature>
<dbReference type="AlphaFoldDB" id="A0AA38G7K5"/>
<comment type="caution">
    <text evidence="2">The sequence shown here is derived from an EMBL/GenBank/DDBJ whole genome shotgun (WGS) entry which is preliminary data.</text>
</comment>
<organism evidence="2 3">
    <name type="scientific">Taxus chinensis</name>
    <name type="common">Chinese yew</name>
    <name type="synonym">Taxus wallichiana var. chinensis</name>
    <dbReference type="NCBI Taxonomy" id="29808"/>
    <lineage>
        <taxon>Eukaryota</taxon>
        <taxon>Viridiplantae</taxon>
        <taxon>Streptophyta</taxon>
        <taxon>Embryophyta</taxon>
        <taxon>Tracheophyta</taxon>
        <taxon>Spermatophyta</taxon>
        <taxon>Pinopsida</taxon>
        <taxon>Pinidae</taxon>
        <taxon>Conifers II</taxon>
        <taxon>Cupressales</taxon>
        <taxon>Taxaceae</taxon>
        <taxon>Taxus</taxon>
    </lineage>
</organism>
<evidence type="ECO:0000313" key="2">
    <source>
        <dbReference type="EMBL" id="KAH9315944.1"/>
    </source>
</evidence>
<evidence type="ECO:0000313" key="3">
    <source>
        <dbReference type="Proteomes" id="UP000824469"/>
    </source>
</evidence>
<gene>
    <name evidence="2" type="ORF">KI387_024571</name>
</gene>
<sequence length="65" mass="7632">MRTESNKLAKKEAAFKVSKKKEIKESEANDESNDEEDEKEALFIRKLKKGSGRYKDKLPFKCFNF</sequence>
<name>A0AA38G7K5_TAXCH</name>
<feature type="non-terminal residue" evidence="2">
    <location>
        <position position="65"/>
    </location>
</feature>
<proteinExistence type="predicted"/>
<keyword evidence="3" id="KW-1185">Reference proteome</keyword>
<accession>A0AA38G7K5</accession>
<protein>
    <submittedName>
        <fullName evidence="2">Uncharacterized protein</fullName>
    </submittedName>
</protein>
<evidence type="ECO:0000256" key="1">
    <source>
        <dbReference type="SAM" id="MobiDB-lite"/>
    </source>
</evidence>
<dbReference type="EMBL" id="JAHRHJ020000005">
    <property type="protein sequence ID" value="KAH9315944.1"/>
    <property type="molecule type" value="Genomic_DNA"/>
</dbReference>
<dbReference type="Proteomes" id="UP000824469">
    <property type="component" value="Unassembled WGS sequence"/>
</dbReference>
<feature type="region of interest" description="Disordered" evidence="1">
    <location>
        <begin position="19"/>
        <end position="38"/>
    </location>
</feature>